<evidence type="ECO:0000256" key="3">
    <source>
        <dbReference type="ARBA" id="ARBA00004868"/>
    </source>
</evidence>
<name>A0A8E1V0C9_LENKE</name>
<evidence type="ECO:0000256" key="12">
    <source>
        <dbReference type="SAM" id="MobiDB-lite"/>
    </source>
</evidence>
<dbReference type="Proteomes" id="UP000051164">
    <property type="component" value="Unassembled WGS sequence"/>
</dbReference>
<protein>
    <recommendedName>
        <fullName evidence="11">Hydroxyethylthiazole kinase</fullName>
        <ecNumber evidence="11">2.7.1.50</ecNumber>
    </recommendedName>
    <alternativeName>
        <fullName evidence="11">4-methyl-5-beta-hydroxyethylthiazole kinase</fullName>
        <shortName evidence="11">TH kinase</shortName>
        <shortName evidence="11">Thz kinase</shortName>
    </alternativeName>
</protein>
<evidence type="ECO:0000256" key="2">
    <source>
        <dbReference type="ARBA" id="ARBA00001946"/>
    </source>
</evidence>
<keyword evidence="5 11" id="KW-0479">Metal-binding</keyword>
<comment type="caution">
    <text evidence="13">The sequence shown here is derived from an EMBL/GenBank/DDBJ whole genome shotgun (WGS) entry which is preliminary data.</text>
</comment>
<evidence type="ECO:0000256" key="4">
    <source>
        <dbReference type="ARBA" id="ARBA00022679"/>
    </source>
</evidence>
<dbReference type="PIRSF" id="PIRSF000513">
    <property type="entry name" value="Thz_kinase"/>
    <property type="match status" value="1"/>
</dbReference>
<keyword evidence="7 11" id="KW-0418">Kinase</keyword>
<keyword evidence="10 11" id="KW-0784">Thiamine biosynthesis</keyword>
<feature type="binding site" evidence="11">
    <location>
        <position position="236"/>
    </location>
    <ligand>
        <name>substrate</name>
    </ligand>
</feature>
<evidence type="ECO:0000256" key="5">
    <source>
        <dbReference type="ARBA" id="ARBA00022723"/>
    </source>
</evidence>
<dbReference type="EC" id="2.7.1.50" evidence="11"/>
<dbReference type="CDD" id="cd01170">
    <property type="entry name" value="THZ_kinase"/>
    <property type="match status" value="1"/>
</dbReference>
<feature type="binding site" evidence="11">
    <location>
        <position position="87"/>
    </location>
    <ligand>
        <name>substrate</name>
    </ligand>
</feature>
<comment type="similarity">
    <text evidence="11">Belongs to the Thz kinase family.</text>
</comment>
<evidence type="ECO:0000313" key="13">
    <source>
        <dbReference type="EMBL" id="KRM50394.1"/>
    </source>
</evidence>
<keyword evidence="8 11" id="KW-0067">ATP-binding</keyword>
<comment type="function">
    <text evidence="11">Catalyzes the phosphorylation of the hydroxyl group of 4-methyl-5-beta-hydroxyethylthiazole (THZ).</text>
</comment>
<dbReference type="InterPro" id="IPR029056">
    <property type="entry name" value="Ribokinase-like"/>
</dbReference>
<dbReference type="UniPathway" id="UPA00060">
    <property type="reaction ID" value="UER00139"/>
</dbReference>
<dbReference type="AlphaFoldDB" id="A0A8E1V0C9"/>
<comment type="pathway">
    <text evidence="3 11">Cofactor biosynthesis; thiamine diphosphate biosynthesis; 4-methyl-5-(2-phosphoethyl)-thiazole from 5-(2-hydroxyethyl)-4-methylthiazole: step 1/1.</text>
</comment>
<dbReference type="Gene3D" id="3.40.1190.20">
    <property type="match status" value="1"/>
</dbReference>
<dbReference type="GO" id="GO:0000287">
    <property type="term" value="F:magnesium ion binding"/>
    <property type="evidence" value="ECO:0007669"/>
    <property type="project" value="UniProtKB-UniRule"/>
</dbReference>
<dbReference type="GO" id="GO:0009229">
    <property type="term" value="P:thiamine diphosphate biosynthetic process"/>
    <property type="evidence" value="ECO:0007669"/>
    <property type="project" value="UniProtKB-UniRule"/>
</dbReference>
<feature type="binding site" evidence="11">
    <location>
        <position position="163"/>
    </location>
    <ligand>
        <name>ATP</name>
        <dbReference type="ChEBI" id="CHEBI:30616"/>
    </ligand>
</feature>
<keyword evidence="6 11" id="KW-0547">Nucleotide-binding</keyword>
<dbReference type="GO" id="GO:0004417">
    <property type="term" value="F:hydroxyethylthiazole kinase activity"/>
    <property type="evidence" value="ECO:0007669"/>
    <property type="project" value="UniProtKB-UniRule"/>
</dbReference>
<evidence type="ECO:0000256" key="11">
    <source>
        <dbReference type="HAMAP-Rule" id="MF_00228"/>
    </source>
</evidence>
<keyword evidence="4 11" id="KW-0808">Transferase</keyword>
<comment type="catalytic activity">
    <reaction evidence="1 11">
        <text>5-(2-hydroxyethyl)-4-methylthiazole + ATP = 4-methyl-5-(2-phosphooxyethyl)-thiazole + ADP + H(+)</text>
        <dbReference type="Rhea" id="RHEA:24212"/>
        <dbReference type="ChEBI" id="CHEBI:15378"/>
        <dbReference type="ChEBI" id="CHEBI:17957"/>
        <dbReference type="ChEBI" id="CHEBI:30616"/>
        <dbReference type="ChEBI" id="CHEBI:58296"/>
        <dbReference type="ChEBI" id="CHEBI:456216"/>
        <dbReference type="EC" id="2.7.1.50"/>
    </reaction>
</comment>
<dbReference type="NCBIfam" id="NF006830">
    <property type="entry name" value="PRK09355.1"/>
    <property type="match status" value="1"/>
</dbReference>
<evidence type="ECO:0000256" key="7">
    <source>
        <dbReference type="ARBA" id="ARBA00022777"/>
    </source>
</evidence>
<evidence type="ECO:0000256" key="10">
    <source>
        <dbReference type="ARBA" id="ARBA00022977"/>
    </source>
</evidence>
<dbReference type="GO" id="GO:0009228">
    <property type="term" value="P:thiamine biosynthetic process"/>
    <property type="evidence" value="ECO:0007669"/>
    <property type="project" value="UniProtKB-KW"/>
</dbReference>
<accession>A0A8E1V0C9</accession>
<dbReference type="EMBL" id="AYYV01000070">
    <property type="protein sequence ID" value="KRM50394.1"/>
    <property type="molecule type" value="Genomic_DNA"/>
</dbReference>
<feature type="binding site" evidence="11">
    <location>
        <position position="209"/>
    </location>
    <ligand>
        <name>ATP</name>
        <dbReference type="ChEBI" id="CHEBI:30616"/>
    </ligand>
</feature>
<dbReference type="HAMAP" id="MF_00228">
    <property type="entry name" value="Thz_kinase"/>
    <property type="match status" value="1"/>
</dbReference>
<dbReference type="Pfam" id="PF02110">
    <property type="entry name" value="HK"/>
    <property type="match status" value="1"/>
</dbReference>
<sequence length="308" mass="33511">MRASHPTFTPNRKPTKKSQTNHNPELQTPSVFSSYFCRTNQKGEEKMKIDLLDTLRKKNPIAFNISNFVTVQDVANGINALGASPIMSEEKNEAEPMVQMADSVTINLGAFTEGQLDQISAVTAFANKYKKPIIIDPVAVGAVEYRKERCNELLDQIDVAVIRGNAGEIAALADVKWNAKGIDAGEGSGNLEEIAKKLAKKRNCVVVESGKTDIITDGDAVIRIFNETDLFKLHVGSGDMLSSTIGCFCGIEHDYFEAAQTATAIFDVAGEVVAKAMDKPLAGSFGVRLIDELHLIDTKTVEKNANFE</sequence>
<feature type="region of interest" description="Disordered" evidence="12">
    <location>
        <begin position="1"/>
        <end position="33"/>
    </location>
</feature>
<keyword evidence="9 11" id="KW-0460">Magnesium</keyword>
<dbReference type="InterPro" id="IPR000417">
    <property type="entry name" value="Hyethyz_kinase"/>
</dbReference>
<proteinExistence type="inferred from homology"/>
<gene>
    <name evidence="11" type="primary">thiM</name>
    <name evidence="13" type="ORF">FC95_GL002031</name>
</gene>
<evidence type="ECO:0000313" key="14">
    <source>
        <dbReference type="Proteomes" id="UP000051164"/>
    </source>
</evidence>
<dbReference type="GO" id="GO:0005524">
    <property type="term" value="F:ATP binding"/>
    <property type="evidence" value="ECO:0007669"/>
    <property type="project" value="UniProtKB-UniRule"/>
</dbReference>
<comment type="cofactor">
    <cofactor evidence="2 11">
        <name>Mg(2+)</name>
        <dbReference type="ChEBI" id="CHEBI:18420"/>
    </cofactor>
</comment>
<evidence type="ECO:0000256" key="1">
    <source>
        <dbReference type="ARBA" id="ARBA00001771"/>
    </source>
</evidence>
<organism evidence="13 14">
    <name type="scientific">Lentilactobacillus kefiri DSM 20587 = JCM 5818</name>
    <dbReference type="NCBI Taxonomy" id="1423764"/>
    <lineage>
        <taxon>Bacteria</taxon>
        <taxon>Bacillati</taxon>
        <taxon>Bacillota</taxon>
        <taxon>Bacilli</taxon>
        <taxon>Lactobacillales</taxon>
        <taxon>Lactobacillaceae</taxon>
        <taxon>Lentilactobacillus</taxon>
    </lineage>
</organism>
<evidence type="ECO:0000256" key="6">
    <source>
        <dbReference type="ARBA" id="ARBA00022741"/>
    </source>
</evidence>
<evidence type="ECO:0000256" key="8">
    <source>
        <dbReference type="ARBA" id="ARBA00022840"/>
    </source>
</evidence>
<reference evidence="13 14" key="1">
    <citation type="journal article" date="2015" name="Genome Announc.">
        <title>Expanding the biotechnology potential of lactobacilli through comparative genomics of 213 strains and associated genera.</title>
        <authorList>
            <person name="Sun Z."/>
            <person name="Harris H.M."/>
            <person name="McCann A."/>
            <person name="Guo C."/>
            <person name="Argimon S."/>
            <person name="Zhang W."/>
            <person name="Yang X."/>
            <person name="Jeffery I.B."/>
            <person name="Cooney J.C."/>
            <person name="Kagawa T.F."/>
            <person name="Liu W."/>
            <person name="Song Y."/>
            <person name="Salvetti E."/>
            <person name="Wrobel A."/>
            <person name="Rasinkangas P."/>
            <person name="Parkhill J."/>
            <person name="Rea M.C."/>
            <person name="O'Sullivan O."/>
            <person name="Ritari J."/>
            <person name="Douillard F.P."/>
            <person name="Paul Ross R."/>
            <person name="Yang R."/>
            <person name="Briner A.E."/>
            <person name="Felis G.E."/>
            <person name="de Vos W.M."/>
            <person name="Barrangou R."/>
            <person name="Klaenhammer T.R."/>
            <person name="Caufield P.W."/>
            <person name="Cui Y."/>
            <person name="Zhang H."/>
            <person name="O'Toole P.W."/>
        </authorList>
    </citation>
    <scope>NUCLEOTIDE SEQUENCE [LARGE SCALE GENOMIC DNA]</scope>
    <source>
        <strain evidence="13 14">DSM 20587</strain>
    </source>
</reference>
<dbReference type="SUPFAM" id="SSF53613">
    <property type="entry name" value="Ribokinase-like"/>
    <property type="match status" value="1"/>
</dbReference>
<evidence type="ECO:0000256" key="9">
    <source>
        <dbReference type="ARBA" id="ARBA00022842"/>
    </source>
</evidence>
<dbReference type="PRINTS" id="PR01099">
    <property type="entry name" value="HYETHTZKNASE"/>
</dbReference>